<dbReference type="InterPro" id="IPR050747">
    <property type="entry name" value="Mitochondrial_chaperone_BCS1"/>
</dbReference>
<accession>A0AAV5CL29</accession>
<dbReference type="InterPro" id="IPR027417">
    <property type="entry name" value="P-loop_NTPase"/>
</dbReference>
<dbReference type="Proteomes" id="UP001054889">
    <property type="component" value="Unassembled WGS sequence"/>
</dbReference>
<dbReference type="Gene3D" id="3.40.50.300">
    <property type="entry name" value="P-loop containing nucleotide triphosphate hydrolases"/>
    <property type="match status" value="1"/>
</dbReference>
<comment type="caution">
    <text evidence="2">The sequence shown here is derived from an EMBL/GenBank/DDBJ whole genome shotgun (WGS) entry which is preliminary data.</text>
</comment>
<gene>
    <name evidence="2" type="primary">ga15675</name>
    <name evidence="2" type="ORF">PR202_ga15675</name>
</gene>
<dbReference type="EMBL" id="BQKI01000007">
    <property type="protein sequence ID" value="GJM98646.1"/>
    <property type="molecule type" value="Genomic_DNA"/>
</dbReference>
<proteinExistence type="predicted"/>
<dbReference type="GO" id="GO:0005524">
    <property type="term" value="F:ATP binding"/>
    <property type="evidence" value="ECO:0007669"/>
    <property type="project" value="InterPro"/>
</dbReference>
<evidence type="ECO:0000259" key="1">
    <source>
        <dbReference type="Pfam" id="PF00004"/>
    </source>
</evidence>
<reference evidence="2" key="2">
    <citation type="submission" date="2021-12" db="EMBL/GenBank/DDBJ databases">
        <title>Resequencing data analysis of finger millet.</title>
        <authorList>
            <person name="Hatakeyama M."/>
            <person name="Aluri S."/>
            <person name="Balachadran M.T."/>
            <person name="Sivarajan S.R."/>
            <person name="Poveda L."/>
            <person name="Shimizu-Inatsugi R."/>
            <person name="Schlapbach R."/>
            <person name="Sreeman S.M."/>
            <person name="Shimizu K.K."/>
        </authorList>
    </citation>
    <scope>NUCLEOTIDE SEQUENCE</scope>
</reference>
<keyword evidence="3" id="KW-1185">Reference proteome</keyword>
<dbReference type="GO" id="GO:0016887">
    <property type="term" value="F:ATP hydrolysis activity"/>
    <property type="evidence" value="ECO:0007669"/>
    <property type="project" value="InterPro"/>
</dbReference>
<dbReference type="Pfam" id="PF00004">
    <property type="entry name" value="AAA"/>
    <property type="match status" value="1"/>
</dbReference>
<dbReference type="AlphaFoldDB" id="A0AAV5CL29"/>
<protein>
    <recommendedName>
        <fullName evidence="1">ATPase AAA-type core domain-containing protein</fullName>
    </recommendedName>
</protein>
<dbReference type="InterPro" id="IPR003959">
    <property type="entry name" value="ATPase_AAA_core"/>
</dbReference>
<feature type="domain" description="ATPase AAA-type core" evidence="1">
    <location>
        <begin position="131"/>
        <end position="195"/>
    </location>
</feature>
<evidence type="ECO:0000313" key="3">
    <source>
        <dbReference type="Proteomes" id="UP001054889"/>
    </source>
</evidence>
<dbReference type="SUPFAM" id="SSF52540">
    <property type="entry name" value="P-loop containing nucleoside triphosphate hydrolases"/>
    <property type="match status" value="1"/>
</dbReference>
<reference evidence="2" key="1">
    <citation type="journal article" date="2018" name="DNA Res.">
        <title>Multiple hybrid de novo genome assembly of finger millet, an orphan allotetraploid crop.</title>
        <authorList>
            <person name="Hatakeyama M."/>
            <person name="Aluri S."/>
            <person name="Balachadran M.T."/>
            <person name="Sivarajan S.R."/>
            <person name="Patrignani A."/>
            <person name="Gruter S."/>
            <person name="Poveda L."/>
            <person name="Shimizu-Inatsugi R."/>
            <person name="Baeten J."/>
            <person name="Francoijs K.J."/>
            <person name="Nataraja K.N."/>
            <person name="Reddy Y.A.N."/>
            <person name="Phadnis S."/>
            <person name="Ravikumar R.L."/>
            <person name="Schlapbach R."/>
            <person name="Sreeman S.M."/>
            <person name="Shimizu K.K."/>
        </authorList>
    </citation>
    <scope>NUCLEOTIDE SEQUENCE</scope>
</reference>
<organism evidence="2 3">
    <name type="scientific">Eleusine coracana subsp. coracana</name>
    <dbReference type="NCBI Taxonomy" id="191504"/>
    <lineage>
        <taxon>Eukaryota</taxon>
        <taxon>Viridiplantae</taxon>
        <taxon>Streptophyta</taxon>
        <taxon>Embryophyta</taxon>
        <taxon>Tracheophyta</taxon>
        <taxon>Spermatophyta</taxon>
        <taxon>Magnoliopsida</taxon>
        <taxon>Liliopsida</taxon>
        <taxon>Poales</taxon>
        <taxon>Poaceae</taxon>
        <taxon>PACMAD clade</taxon>
        <taxon>Chloridoideae</taxon>
        <taxon>Cynodonteae</taxon>
        <taxon>Eleusininae</taxon>
        <taxon>Eleusine</taxon>
    </lineage>
</organism>
<sequence length="216" mass="24045">MEPGCSTPDVFDSVVFTRAAARRARARSAAARARASFWSSASSPSTRTRPLSGTSPSSCPWRWSCSCRTRTLRIFMNEGRAWHGVRHRHPTTFDTLAMDPRLKESVVADLDHFLGRREYYRQIGRAWKRGYLLCGPPGTGKSSLVAAMANLLRFNLYDLDLSAAHSNSTLQWLHTYLPSKSILVIEDIDCCFNDAASRGAGNAMTKPKNDGQEETD</sequence>
<evidence type="ECO:0000313" key="2">
    <source>
        <dbReference type="EMBL" id="GJM98646.1"/>
    </source>
</evidence>
<dbReference type="PANTHER" id="PTHR23070">
    <property type="entry name" value="BCS1 AAA-TYPE ATPASE"/>
    <property type="match status" value="1"/>
</dbReference>
<name>A0AAV5CL29_ELECO</name>